<dbReference type="AlphaFoldDB" id="A0A371EHL1"/>
<gene>
    <name evidence="1" type="ORF">CR513_55801</name>
</gene>
<evidence type="ECO:0000313" key="2">
    <source>
        <dbReference type="Proteomes" id="UP000257109"/>
    </source>
</evidence>
<sequence length="124" mass="14753">MKTPKDSYDIINVLVLEELKHLKLVKIMTSKIKNKSFLRIKDLIEVKLDLPAKKNKSLVAYEVLNLHLMNVVTTYFYDYLIIASKNYRCLKKEIEIKNLGRIKFYLGLQIEYLKMKFLEIKKLI</sequence>
<organism evidence="1 2">
    <name type="scientific">Mucuna pruriens</name>
    <name type="common">Velvet bean</name>
    <name type="synonym">Dolichos pruriens</name>
    <dbReference type="NCBI Taxonomy" id="157652"/>
    <lineage>
        <taxon>Eukaryota</taxon>
        <taxon>Viridiplantae</taxon>
        <taxon>Streptophyta</taxon>
        <taxon>Embryophyta</taxon>
        <taxon>Tracheophyta</taxon>
        <taxon>Spermatophyta</taxon>
        <taxon>Magnoliopsida</taxon>
        <taxon>eudicotyledons</taxon>
        <taxon>Gunneridae</taxon>
        <taxon>Pentapetalae</taxon>
        <taxon>rosids</taxon>
        <taxon>fabids</taxon>
        <taxon>Fabales</taxon>
        <taxon>Fabaceae</taxon>
        <taxon>Papilionoideae</taxon>
        <taxon>50 kb inversion clade</taxon>
        <taxon>NPAAA clade</taxon>
        <taxon>indigoferoid/millettioid clade</taxon>
        <taxon>Phaseoleae</taxon>
        <taxon>Mucuna</taxon>
    </lineage>
</organism>
<protein>
    <submittedName>
        <fullName evidence="1">Uncharacterized protein</fullName>
    </submittedName>
</protein>
<name>A0A371EHL1_MUCPR</name>
<comment type="caution">
    <text evidence="1">The sequence shown here is derived from an EMBL/GenBank/DDBJ whole genome shotgun (WGS) entry which is preliminary data.</text>
</comment>
<keyword evidence="2" id="KW-1185">Reference proteome</keyword>
<evidence type="ECO:0000313" key="1">
    <source>
        <dbReference type="EMBL" id="RDX65537.1"/>
    </source>
</evidence>
<feature type="non-terminal residue" evidence="1">
    <location>
        <position position="1"/>
    </location>
</feature>
<dbReference type="Proteomes" id="UP000257109">
    <property type="component" value="Unassembled WGS sequence"/>
</dbReference>
<reference evidence="1" key="1">
    <citation type="submission" date="2018-05" db="EMBL/GenBank/DDBJ databases">
        <title>Draft genome of Mucuna pruriens seed.</title>
        <authorList>
            <person name="Nnadi N.E."/>
            <person name="Vos R."/>
            <person name="Hasami M.H."/>
            <person name="Devisetty U.K."/>
            <person name="Aguiy J.C."/>
        </authorList>
    </citation>
    <scope>NUCLEOTIDE SEQUENCE [LARGE SCALE GENOMIC DNA]</scope>
    <source>
        <strain evidence="1">JCA_2017</strain>
    </source>
</reference>
<proteinExistence type="predicted"/>
<dbReference type="EMBL" id="QJKJ01013851">
    <property type="protein sequence ID" value="RDX65537.1"/>
    <property type="molecule type" value="Genomic_DNA"/>
</dbReference>
<accession>A0A371EHL1</accession>